<dbReference type="EMBL" id="CAEZWM010000191">
    <property type="protein sequence ID" value="CAB4667809.1"/>
    <property type="molecule type" value="Genomic_DNA"/>
</dbReference>
<name>A0A6J6M3I7_9ZZZZ</name>
<accession>A0A6J6M3I7</accession>
<dbReference type="SUPFAM" id="SSF51182">
    <property type="entry name" value="RmlC-like cupins"/>
    <property type="match status" value="1"/>
</dbReference>
<reference evidence="1" key="1">
    <citation type="submission" date="2020-05" db="EMBL/GenBank/DDBJ databases">
        <authorList>
            <person name="Chiriac C."/>
            <person name="Salcher M."/>
            <person name="Ghai R."/>
            <person name="Kavagutti S V."/>
        </authorList>
    </citation>
    <scope>NUCLEOTIDE SEQUENCE</scope>
</reference>
<organism evidence="1">
    <name type="scientific">freshwater metagenome</name>
    <dbReference type="NCBI Taxonomy" id="449393"/>
    <lineage>
        <taxon>unclassified sequences</taxon>
        <taxon>metagenomes</taxon>
        <taxon>ecological metagenomes</taxon>
    </lineage>
</organism>
<dbReference type="Gene3D" id="2.60.120.10">
    <property type="entry name" value="Jelly Rolls"/>
    <property type="match status" value="1"/>
</dbReference>
<dbReference type="InterPro" id="IPR011051">
    <property type="entry name" value="RmlC_Cupin_sf"/>
</dbReference>
<protein>
    <submittedName>
        <fullName evidence="1">Unannotated protein</fullName>
    </submittedName>
</protein>
<proteinExistence type="predicted"/>
<dbReference type="AlphaFoldDB" id="A0A6J6M3I7"/>
<dbReference type="InterPro" id="IPR014710">
    <property type="entry name" value="RmlC-like_jellyroll"/>
</dbReference>
<evidence type="ECO:0000313" key="1">
    <source>
        <dbReference type="EMBL" id="CAB4667809.1"/>
    </source>
</evidence>
<gene>
    <name evidence="1" type="ORF">UFOPK2242_01300</name>
</gene>
<sequence>MAVENQDSNNNEAIGDAAIVAGDAYKVVLENEFVRILELRMDPGAKTEPHGHPNMVAVMIDGGTFRFGGPHSSTTPTDLEIPSGSVSFQPADQHTTENIGGAAVHGFLIELKG</sequence>